<dbReference type="PANTHER" id="PTHR46300:SF7">
    <property type="entry name" value="P450, PUTATIVE (EUROFUNG)-RELATED"/>
    <property type="match status" value="1"/>
</dbReference>
<dbReference type="InterPro" id="IPR002401">
    <property type="entry name" value="Cyt_P450_E_grp-I"/>
</dbReference>
<dbReference type="GO" id="GO:0004497">
    <property type="term" value="F:monooxygenase activity"/>
    <property type="evidence" value="ECO:0007669"/>
    <property type="project" value="UniProtKB-KW"/>
</dbReference>
<dbReference type="PANTHER" id="PTHR46300">
    <property type="entry name" value="P450, PUTATIVE (EUROFUNG)-RELATED-RELATED"/>
    <property type="match status" value="1"/>
</dbReference>
<dbReference type="OrthoDB" id="2789670at2759"/>
<dbReference type="GO" id="GO:0020037">
    <property type="term" value="F:heme binding"/>
    <property type="evidence" value="ECO:0007669"/>
    <property type="project" value="InterPro"/>
</dbReference>
<evidence type="ECO:0000256" key="3">
    <source>
        <dbReference type="ARBA" id="ARBA00010617"/>
    </source>
</evidence>
<dbReference type="PRINTS" id="PR00463">
    <property type="entry name" value="EP450I"/>
</dbReference>
<dbReference type="EMBL" id="JACAZI010000012">
    <property type="protein sequence ID" value="KAF7347765.1"/>
    <property type="molecule type" value="Genomic_DNA"/>
</dbReference>
<evidence type="ECO:0000256" key="4">
    <source>
        <dbReference type="ARBA" id="ARBA00022617"/>
    </source>
</evidence>
<dbReference type="Pfam" id="PF00067">
    <property type="entry name" value="p450"/>
    <property type="match status" value="1"/>
</dbReference>
<gene>
    <name evidence="11" type="ORF">MVEN_01534000</name>
</gene>
<dbReference type="Proteomes" id="UP000620124">
    <property type="component" value="Unassembled WGS sequence"/>
</dbReference>
<evidence type="ECO:0000256" key="2">
    <source>
        <dbReference type="ARBA" id="ARBA00005179"/>
    </source>
</evidence>
<evidence type="ECO:0000256" key="8">
    <source>
        <dbReference type="ARBA" id="ARBA00023033"/>
    </source>
</evidence>
<protein>
    <submittedName>
        <fullName evidence="11">Cytochrome p450</fullName>
    </submittedName>
</protein>
<evidence type="ECO:0000256" key="9">
    <source>
        <dbReference type="PIRSR" id="PIRSR602401-1"/>
    </source>
</evidence>
<comment type="cofactor">
    <cofactor evidence="1 9">
        <name>heme</name>
        <dbReference type="ChEBI" id="CHEBI:30413"/>
    </cofactor>
</comment>
<comment type="caution">
    <text evidence="11">The sequence shown here is derived from an EMBL/GenBank/DDBJ whole genome shotgun (WGS) entry which is preliminary data.</text>
</comment>
<evidence type="ECO:0000313" key="12">
    <source>
        <dbReference type="Proteomes" id="UP000620124"/>
    </source>
</evidence>
<dbReference type="Gene3D" id="1.10.630.10">
    <property type="entry name" value="Cytochrome P450"/>
    <property type="match status" value="1"/>
</dbReference>
<dbReference type="InterPro" id="IPR001128">
    <property type="entry name" value="Cyt_P450"/>
</dbReference>
<name>A0A8H6XWX8_9AGAR</name>
<proteinExistence type="inferred from homology"/>
<keyword evidence="4 9" id="KW-0349">Heme</keyword>
<dbReference type="SUPFAM" id="SSF48264">
    <property type="entry name" value="Cytochrome P450"/>
    <property type="match status" value="1"/>
</dbReference>
<sequence>MMRDFSSLESLTLLSLFCCVLAYFWSHFASFKSKLVGLPLPPGPQANWMGKVDLPRVRPWLTYAEWKAVYGDLIYIRVFGNPILVLNTAAVASDLLEKRGGKYSSRPIRTMIVELIGWDWLVSAFPYGSRWQAHRIMFHRHLPANGSSVVWHPLQTQETHALCRRLLESPREFRYHIRKLAAGIVLKMTYGSQVGTGDEYIVLADKALASLAQAGIFGTYLVDYLPFLKYAPSCFGFRRKARKWRKPVRAMLDTPFKSVKEQMAQGVASKCMVSEELERISRMDDATDESTIKNVAATMYAAGADTAVSAISAFFLVMSLYPDVQARGQKEIDAAIGHEHRLPLFTDRPHIPYIDYICYELLRWNPVTPLGIAHYITEDDVYMGYRLPKGTTVLPNVWAMLHDPEMYPDPLTFNPARFSPENRANGLNQFPDPAFGFGRRLCPGKFLALDTLWIVVATMLTVYDISKEMDETGKAKEPCTEFTPHLLSHPMPFACRIVPRSLAARQMIVQTEIQS</sequence>
<evidence type="ECO:0000256" key="10">
    <source>
        <dbReference type="RuleBase" id="RU000461"/>
    </source>
</evidence>
<evidence type="ECO:0000256" key="6">
    <source>
        <dbReference type="ARBA" id="ARBA00023002"/>
    </source>
</evidence>
<dbReference type="GO" id="GO:0016705">
    <property type="term" value="F:oxidoreductase activity, acting on paired donors, with incorporation or reduction of molecular oxygen"/>
    <property type="evidence" value="ECO:0007669"/>
    <property type="project" value="InterPro"/>
</dbReference>
<evidence type="ECO:0000313" key="11">
    <source>
        <dbReference type="EMBL" id="KAF7347765.1"/>
    </source>
</evidence>
<accession>A0A8H6XWX8</accession>
<dbReference type="CDD" id="cd11065">
    <property type="entry name" value="CYP64-like"/>
    <property type="match status" value="1"/>
</dbReference>
<evidence type="ECO:0000256" key="5">
    <source>
        <dbReference type="ARBA" id="ARBA00022723"/>
    </source>
</evidence>
<dbReference type="GO" id="GO:0005506">
    <property type="term" value="F:iron ion binding"/>
    <property type="evidence" value="ECO:0007669"/>
    <property type="project" value="InterPro"/>
</dbReference>
<dbReference type="PROSITE" id="PS00086">
    <property type="entry name" value="CYTOCHROME_P450"/>
    <property type="match status" value="1"/>
</dbReference>
<reference evidence="11" key="1">
    <citation type="submission" date="2020-05" db="EMBL/GenBank/DDBJ databases">
        <title>Mycena genomes resolve the evolution of fungal bioluminescence.</title>
        <authorList>
            <person name="Tsai I.J."/>
        </authorList>
    </citation>
    <scope>NUCLEOTIDE SEQUENCE</scope>
    <source>
        <strain evidence="11">CCC161011</strain>
    </source>
</reference>
<keyword evidence="8 10" id="KW-0503">Monooxygenase</keyword>
<comment type="pathway">
    <text evidence="2">Secondary metabolite biosynthesis.</text>
</comment>
<keyword evidence="12" id="KW-1185">Reference proteome</keyword>
<dbReference type="AlphaFoldDB" id="A0A8H6XWX8"/>
<dbReference type="InterPro" id="IPR017972">
    <property type="entry name" value="Cyt_P450_CS"/>
</dbReference>
<keyword evidence="5 9" id="KW-0479">Metal-binding</keyword>
<organism evidence="11 12">
    <name type="scientific">Mycena venus</name>
    <dbReference type="NCBI Taxonomy" id="2733690"/>
    <lineage>
        <taxon>Eukaryota</taxon>
        <taxon>Fungi</taxon>
        <taxon>Dikarya</taxon>
        <taxon>Basidiomycota</taxon>
        <taxon>Agaricomycotina</taxon>
        <taxon>Agaricomycetes</taxon>
        <taxon>Agaricomycetidae</taxon>
        <taxon>Agaricales</taxon>
        <taxon>Marasmiineae</taxon>
        <taxon>Mycenaceae</taxon>
        <taxon>Mycena</taxon>
    </lineage>
</organism>
<evidence type="ECO:0000256" key="7">
    <source>
        <dbReference type="ARBA" id="ARBA00023004"/>
    </source>
</evidence>
<keyword evidence="6 10" id="KW-0560">Oxidoreductase</keyword>
<feature type="binding site" description="axial binding residue" evidence="9">
    <location>
        <position position="442"/>
    </location>
    <ligand>
        <name>heme</name>
        <dbReference type="ChEBI" id="CHEBI:30413"/>
    </ligand>
    <ligandPart>
        <name>Fe</name>
        <dbReference type="ChEBI" id="CHEBI:18248"/>
    </ligandPart>
</feature>
<comment type="similarity">
    <text evidence="3 10">Belongs to the cytochrome P450 family.</text>
</comment>
<dbReference type="InterPro" id="IPR036396">
    <property type="entry name" value="Cyt_P450_sf"/>
</dbReference>
<evidence type="ECO:0000256" key="1">
    <source>
        <dbReference type="ARBA" id="ARBA00001971"/>
    </source>
</evidence>
<keyword evidence="7 9" id="KW-0408">Iron</keyword>
<dbReference type="InterPro" id="IPR050364">
    <property type="entry name" value="Cytochrome_P450_fung"/>
</dbReference>